<organism evidence="1 2">
    <name type="scientific">Baudoinia panamericana (strain UAMH 10762)</name>
    <name type="common">Angels' share fungus</name>
    <name type="synonym">Baudoinia compniacensis (strain UAMH 10762)</name>
    <dbReference type="NCBI Taxonomy" id="717646"/>
    <lineage>
        <taxon>Eukaryota</taxon>
        <taxon>Fungi</taxon>
        <taxon>Dikarya</taxon>
        <taxon>Ascomycota</taxon>
        <taxon>Pezizomycotina</taxon>
        <taxon>Dothideomycetes</taxon>
        <taxon>Dothideomycetidae</taxon>
        <taxon>Mycosphaerellales</taxon>
        <taxon>Teratosphaeriaceae</taxon>
        <taxon>Baudoinia</taxon>
    </lineage>
</organism>
<dbReference type="HOGENOM" id="CLU_1030515_0_0_1"/>
<dbReference type="OrthoDB" id="3773897at2759"/>
<dbReference type="eggNOG" id="ENOG502SSBI">
    <property type="taxonomic scope" value="Eukaryota"/>
</dbReference>
<dbReference type="AlphaFoldDB" id="M2NE59"/>
<dbReference type="OMA" id="MARPESK"/>
<gene>
    <name evidence="1" type="ORF">BAUCODRAFT_444728</name>
</gene>
<dbReference type="EMBL" id="KB445554">
    <property type="protein sequence ID" value="EMC97235.1"/>
    <property type="molecule type" value="Genomic_DNA"/>
</dbReference>
<sequence>MRCLDIPTDHRLRKILNCQPKLQQSSGERSDHLRILEKFGQGILRSAQASAVSVPELDFCLELARPETTGGIVVVLQHPDFSQIYSDGFAAEEARCRTLRAVKELVQFGSGGTRDTDCVSILDCMPFATDDYNGSEFHKEGQRIFLRALEAKRPDVVISCFRTETPERFLRLLQGSGIGRPPREPILSFPGKRYSFTRISVFHPGYVVNHVRTESCFRRLLALEFAKGFGIWHETWKEEAWMEKLRRQCREVAEQYSSMCLSNPSAWTIE</sequence>
<name>M2NE59_BAUPA</name>
<dbReference type="Proteomes" id="UP000011761">
    <property type="component" value="Unassembled WGS sequence"/>
</dbReference>
<dbReference type="GeneID" id="19114393"/>
<dbReference type="RefSeq" id="XP_007675717.1">
    <property type="nucleotide sequence ID" value="XM_007677527.1"/>
</dbReference>
<proteinExistence type="predicted"/>
<evidence type="ECO:0000313" key="2">
    <source>
        <dbReference type="Proteomes" id="UP000011761"/>
    </source>
</evidence>
<protein>
    <submittedName>
        <fullName evidence="1">Uncharacterized protein</fullName>
    </submittedName>
</protein>
<accession>M2NE59</accession>
<dbReference type="KEGG" id="bcom:BAUCODRAFT_444728"/>
<evidence type="ECO:0000313" key="1">
    <source>
        <dbReference type="EMBL" id="EMC97235.1"/>
    </source>
</evidence>
<keyword evidence="2" id="KW-1185">Reference proteome</keyword>
<reference evidence="1 2" key="1">
    <citation type="journal article" date="2012" name="PLoS Pathog.">
        <title>Diverse lifestyles and strategies of plant pathogenesis encoded in the genomes of eighteen Dothideomycetes fungi.</title>
        <authorList>
            <person name="Ohm R.A."/>
            <person name="Feau N."/>
            <person name="Henrissat B."/>
            <person name="Schoch C.L."/>
            <person name="Horwitz B.A."/>
            <person name="Barry K.W."/>
            <person name="Condon B.J."/>
            <person name="Copeland A.C."/>
            <person name="Dhillon B."/>
            <person name="Glaser F."/>
            <person name="Hesse C.N."/>
            <person name="Kosti I."/>
            <person name="LaButti K."/>
            <person name="Lindquist E.A."/>
            <person name="Lucas S."/>
            <person name="Salamov A.A."/>
            <person name="Bradshaw R.E."/>
            <person name="Ciuffetti L."/>
            <person name="Hamelin R.C."/>
            <person name="Kema G.H.J."/>
            <person name="Lawrence C."/>
            <person name="Scott J.A."/>
            <person name="Spatafora J.W."/>
            <person name="Turgeon B.G."/>
            <person name="de Wit P.J.G.M."/>
            <person name="Zhong S."/>
            <person name="Goodwin S.B."/>
            <person name="Grigoriev I.V."/>
        </authorList>
    </citation>
    <scope>NUCLEOTIDE SEQUENCE [LARGE SCALE GENOMIC DNA]</scope>
    <source>
        <strain evidence="1 2">UAMH 10762</strain>
    </source>
</reference>